<evidence type="ECO:0000259" key="1">
    <source>
        <dbReference type="Pfam" id="PF01609"/>
    </source>
</evidence>
<gene>
    <name evidence="3" type="ORF">AB2L27_16840</name>
</gene>
<evidence type="ECO:0000259" key="2">
    <source>
        <dbReference type="Pfam" id="PF13340"/>
    </source>
</evidence>
<dbReference type="EMBL" id="JBGFTU010000022">
    <property type="protein sequence ID" value="MEZ0166431.1"/>
    <property type="molecule type" value="Genomic_DNA"/>
</dbReference>
<protein>
    <submittedName>
        <fullName evidence="3">IS5 family transposase</fullName>
    </submittedName>
</protein>
<name>A0ABV4H7R5_9ACTN</name>
<dbReference type="Proteomes" id="UP001565927">
    <property type="component" value="Unassembled WGS sequence"/>
</dbReference>
<dbReference type="Pfam" id="PF01609">
    <property type="entry name" value="DDE_Tnp_1"/>
    <property type="match status" value="1"/>
</dbReference>
<dbReference type="PANTHER" id="PTHR30007:SF1">
    <property type="entry name" value="BLR1914 PROTEIN"/>
    <property type="match status" value="1"/>
</dbReference>
<reference evidence="3 4" key="1">
    <citation type="submission" date="2024-07" db="EMBL/GenBank/DDBJ databases">
        <authorList>
            <person name="Thanompreechachai J."/>
            <person name="Duangmal K."/>
        </authorList>
    </citation>
    <scope>NUCLEOTIDE SEQUENCE [LARGE SCALE GENOMIC DNA]</scope>
    <source>
        <strain evidence="3 4">LSe6-4</strain>
    </source>
</reference>
<feature type="domain" description="Transposase IS4-like" evidence="1">
    <location>
        <begin position="109"/>
        <end position="268"/>
    </location>
</feature>
<sequence length="276" mass="31325">MTDEVVLEKVTELVPDGLWQRVQPLLPQRPPRRFRHPGRLPRDDRAALAGIVHVLISGCTWGQVPTEQFGCSGVTCWRRLRDWTQAGVWPQLHQVLLDELRAAGKLDLETAVVDGSHVRALKRGAHTGPSPVDRARNGSKHHLLTDFGGVPLVVTLTGGNRHDVTQLLPLVDAFPIVRGVRGRPRLNPRYLYADRGYDYDVYRRALRERGIVPRIARRGLVHGSGLGRTRWVVERSFAWLHQFKRLRTRYEVRADLHLGLLQLACALICYRKLPVS</sequence>
<accession>A0ABV4H7R5</accession>
<keyword evidence="4" id="KW-1185">Reference proteome</keyword>
<evidence type="ECO:0000313" key="4">
    <source>
        <dbReference type="Proteomes" id="UP001565927"/>
    </source>
</evidence>
<proteinExistence type="predicted"/>
<dbReference type="InterPro" id="IPR002559">
    <property type="entry name" value="Transposase_11"/>
</dbReference>
<dbReference type="PANTHER" id="PTHR30007">
    <property type="entry name" value="PHP DOMAIN PROTEIN"/>
    <property type="match status" value="1"/>
</dbReference>
<feature type="domain" description="Insertion element IS402-like" evidence="2">
    <location>
        <begin position="15"/>
        <end position="93"/>
    </location>
</feature>
<dbReference type="Pfam" id="PF13340">
    <property type="entry name" value="DUF4096"/>
    <property type="match status" value="1"/>
</dbReference>
<organism evidence="3 4">
    <name type="scientific">Kineococcus halophytocola</name>
    <dbReference type="NCBI Taxonomy" id="3234027"/>
    <lineage>
        <taxon>Bacteria</taxon>
        <taxon>Bacillati</taxon>
        <taxon>Actinomycetota</taxon>
        <taxon>Actinomycetes</taxon>
        <taxon>Kineosporiales</taxon>
        <taxon>Kineosporiaceae</taxon>
        <taxon>Kineococcus</taxon>
    </lineage>
</organism>
<dbReference type="NCBIfam" id="NF033580">
    <property type="entry name" value="transpos_IS5_3"/>
    <property type="match status" value="1"/>
</dbReference>
<dbReference type="RefSeq" id="WP_370442651.1">
    <property type="nucleotide sequence ID" value="NZ_JBGFTU010000022.1"/>
</dbReference>
<dbReference type="InterPro" id="IPR025161">
    <property type="entry name" value="IS402-like_dom"/>
</dbReference>
<comment type="caution">
    <text evidence="3">The sequence shown here is derived from an EMBL/GenBank/DDBJ whole genome shotgun (WGS) entry which is preliminary data.</text>
</comment>
<evidence type="ECO:0000313" key="3">
    <source>
        <dbReference type="EMBL" id="MEZ0166431.1"/>
    </source>
</evidence>